<gene>
    <name evidence="2" type="ORF">AVDCRST_MAG49-1500</name>
</gene>
<feature type="non-terminal residue" evidence="2">
    <location>
        <position position="1"/>
    </location>
</feature>
<reference evidence="2" key="1">
    <citation type="submission" date="2020-02" db="EMBL/GenBank/DDBJ databases">
        <authorList>
            <person name="Meier V. D."/>
        </authorList>
    </citation>
    <scope>NUCLEOTIDE SEQUENCE</scope>
    <source>
        <strain evidence="2">AVDCRST_MAG49</strain>
    </source>
</reference>
<feature type="non-terminal residue" evidence="2">
    <location>
        <position position="63"/>
    </location>
</feature>
<evidence type="ECO:0000256" key="1">
    <source>
        <dbReference type="SAM" id="MobiDB-lite"/>
    </source>
</evidence>
<feature type="region of interest" description="Disordered" evidence="1">
    <location>
        <begin position="1"/>
        <end position="63"/>
    </location>
</feature>
<proteinExistence type="predicted"/>
<organism evidence="2">
    <name type="scientific">uncultured Thermomicrobiales bacterium</name>
    <dbReference type="NCBI Taxonomy" id="1645740"/>
    <lineage>
        <taxon>Bacteria</taxon>
        <taxon>Pseudomonadati</taxon>
        <taxon>Thermomicrobiota</taxon>
        <taxon>Thermomicrobia</taxon>
        <taxon>Thermomicrobiales</taxon>
        <taxon>environmental samples</taxon>
    </lineage>
</organism>
<name>A0A6J4UE62_9BACT</name>
<protein>
    <submittedName>
        <fullName evidence="2">Uncharacterized protein</fullName>
    </submittedName>
</protein>
<feature type="compositionally biased region" description="Basic residues" evidence="1">
    <location>
        <begin position="54"/>
        <end position="63"/>
    </location>
</feature>
<sequence length="63" mass="6536">ARRHASALRSGDVDRQPPPPARLRAGTPAGDHAGADAGPRPPRVARPLPVAGQPRRRHAVAGL</sequence>
<accession>A0A6J4UE62</accession>
<feature type="compositionally biased region" description="Low complexity" evidence="1">
    <location>
        <begin position="25"/>
        <end position="38"/>
    </location>
</feature>
<evidence type="ECO:0000313" key="2">
    <source>
        <dbReference type="EMBL" id="CAA9547744.1"/>
    </source>
</evidence>
<dbReference type="AlphaFoldDB" id="A0A6J4UE62"/>
<dbReference type="EMBL" id="CADCWG010000090">
    <property type="protein sequence ID" value="CAA9547744.1"/>
    <property type="molecule type" value="Genomic_DNA"/>
</dbReference>